<feature type="non-terminal residue" evidence="1">
    <location>
        <position position="67"/>
    </location>
</feature>
<evidence type="ECO:0000313" key="1">
    <source>
        <dbReference type="EMBL" id="OQE41480.1"/>
    </source>
</evidence>
<evidence type="ECO:0000313" key="2">
    <source>
        <dbReference type="Proteomes" id="UP000191691"/>
    </source>
</evidence>
<reference evidence="2" key="1">
    <citation type="journal article" date="2017" name="Nat. Microbiol.">
        <title>Global analysis of biosynthetic gene clusters reveals vast potential of secondary metabolite production in Penicillium species.</title>
        <authorList>
            <person name="Nielsen J.C."/>
            <person name="Grijseels S."/>
            <person name="Prigent S."/>
            <person name="Ji B."/>
            <person name="Dainat J."/>
            <person name="Nielsen K.F."/>
            <person name="Frisvad J.C."/>
            <person name="Workman M."/>
            <person name="Nielsen J."/>
        </authorList>
    </citation>
    <scope>NUCLEOTIDE SEQUENCE [LARGE SCALE GENOMIC DNA]</scope>
    <source>
        <strain evidence="2">IBT 13039</strain>
    </source>
</reference>
<name>A0A1V6USU1_PENNA</name>
<organism evidence="1 2">
    <name type="scientific">Penicillium nalgiovense</name>
    <dbReference type="NCBI Taxonomy" id="60175"/>
    <lineage>
        <taxon>Eukaryota</taxon>
        <taxon>Fungi</taxon>
        <taxon>Dikarya</taxon>
        <taxon>Ascomycota</taxon>
        <taxon>Pezizomycotina</taxon>
        <taxon>Eurotiomycetes</taxon>
        <taxon>Eurotiomycetidae</taxon>
        <taxon>Eurotiales</taxon>
        <taxon>Aspergillaceae</taxon>
        <taxon>Penicillium</taxon>
    </lineage>
</organism>
<keyword evidence="2" id="KW-1185">Reference proteome</keyword>
<accession>A0A1V6USU1</accession>
<dbReference type="EMBL" id="MOOB01000735">
    <property type="protein sequence ID" value="OQE41480.1"/>
    <property type="molecule type" value="Genomic_DNA"/>
</dbReference>
<gene>
    <name evidence="1" type="ORF">PENNAL_c0735G10197</name>
</gene>
<sequence>MSPRSEVAWEEWEEKNLLAWLDAHRVLPRKARSHAYYEQYQVDRRFESAREKVPYSAQAMAHWVWIA</sequence>
<proteinExistence type="predicted"/>
<protein>
    <submittedName>
        <fullName evidence="1">Uncharacterized protein</fullName>
    </submittedName>
</protein>
<dbReference type="Proteomes" id="UP000191691">
    <property type="component" value="Unassembled WGS sequence"/>
</dbReference>
<comment type="caution">
    <text evidence="1">The sequence shown here is derived from an EMBL/GenBank/DDBJ whole genome shotgun (WGS) entry which is preliminary data.</text>
</comment>
<dbReference type="AlphaFoldDB" id="A0A1V6USU1"/>